<dbReference type="InterPro" id="IPR011016">
    <property type="entry name" value="Znf_RING-CH"/>
</dbReference>
<comment type="caution">
    <text evidence="11">The sequence shown here is derived from an EMBL/GenBank/DDBJ whole genome shotgun (WGS) entry which is preliminary data.</text>
</comment>
<accession>A0AAD4L5Q1</accession>
<dbReference type="PROSITE" id="PS51292">
    <property type="entry name" value="ZF_RING_CH"/>
    <property type="match status" value="1"/>
</dbReference>
<reference evidence="11" key="1">
    <citation type="submission" date="2022-01" db="EMBL/GenBank/DDBJ databases">
        <title>Comparative genomics reveals a dynamic genome evolution in the ectomycorrhizal milk-cap (Lactarius) mushrooms.</title>
        <authorList>
            <consortium name="DOE Joint Genome Institute"/>
            <person name="Lebreton A."/>
            <person name="Tang N."/>
            <person name="Kuo A."/>
            <person name="LaButti K."/>
            <person name="Drula E."/>
            <person name="Barry K."/>
            <person name="Clum A."/>
            <person name="Lipzen A."/>
            <person name="Mousain D."/>
            <person name="Ng V."/>
            <person name="Wang R."/>
            <person name="Wang X."/>
            <person name="Dai Y."/>
            <person name="Henrissat B."/>
            <person name="Grigoriev I.V."/>
            <person name="Guerin-Laguette A."/>
            <person name="Yu F."/>
            <person name="Martin F.M."/>
        </authorList>
    </citation>
    <scope>NUCLEOTIDE SEQUENCE</scope>
    <source>
        <strain evidence="11">QP</strain>
    </source>
</reference>
<evidence type="ECO:0000256" key="1">
    <source>
        <dbReference type="ARBA" id="ARBA00004141"/>
    </source>
</evidence>
<evidence type="ECO:0000313" key="11">
    <source>
        <dbReference type="EMBL" id="KAH8977637.1"/>
    </source>
</evidence>
<gene>
    <name evidence="11" type="ORF">EDB92DRAFT_1915768</name>
</gene>
<evidence type="ECO:0000256" key="6">
    <source>
        <dbReference type="ARBA" id="ARBA00022989"/>
    </source>
</evidence>
<dbReference type="GO" id="GO:0016020">
    <property type="term" value="C:membrane"/>
    <property type="evidence" value="ECO:0007669"/>
    <property type="project" value="UniProtKB-SubCell"/>
</dbReference>
<dbReference type="GO" id="GO:0008270">
    <property type="term" value="F:zinc ion binding"/>
    <property type="evidence" value="ECO:0007669"/>
    <property type="project" value="UniProtKB-KW"/>
</dbReference>
<evidence type="ECO:0000256" key="7">
    <source>
        <dbReference type="ARBA" id="ARBA00023136"/>
    </source>
</evidence>
<dbReference type="InterPro" id="IPR013083">
    <property type="entry name" value="Znf_RING/FYVE/PHD"/>
</dbReference>
<evidence type="ECO:0000259" key="10">
    <source>
        <dbReference type="PROSITE" id="PS51292"/>
    </source>
</evidence>
<dbReference type="Gene3D" id="3.30.40.10">
    <property type="entry name" value="Zinc/RING finger domain, C3HC4 (zinc finger)"/>
    <property type="match status" value="1"/>
</dbReference>
<organism evidence="11 12">
    <name type="scientific">Lactarius akahatsu</name>
    <dbReference type="NCBI Taxonomy" id="416441"/>
    <lineage>
        <taxon>Eukaryota</taxon>
        <taxon>Fungi</taxon>
        <taxon>Dikarya</taxon>
        <taxon>Basidiomycota</taxon>
        <taxon>Agaricomycotina</taxon>
        <taxon>Agaricomycetes</taxon>
        <taxon>Russulales</taxon>
        <taxon>Russulaceae</taxon>
        <taxon>Lactarius</taxon>
    </lineage>
</organism>
<evidence type="ECO:0000313" key="12">
    <source>
        <dbReference type="Proteomes" id="UP001201163"/>
    </source>
</evidence>
<keyword evidence="5" id="KW-0862">Zinc</keyword>
<evidence type="ECO:0000256" key="4">
    <source>
        <dbReference type="ARBA" id="ARBA00022771"/>
    </source>
</evidence>
<feature type="region of interest" description="Disordered" evidence="8">
    <location>
        <begin position="307"/>
        <end position="362"/>
    </location>
</feature>
<dbReference type="PANTHER" id="PTHR46283">
    <property type="entry name" value="E3 UBIQUITIN-PROTEIN LIGASE MARCH5"/>
    <property type="match status" value="1"/>
</dbReference>
<dbReference type="SUPFAM" id="SSF57850">
    <property type="entry name" value="RING/U-box"/>
    <property type="match status" value="1"/>
</dbReference>
<evidence type="ECO:0000256" key="9">
    <source>
        <dbReference type="SAM" id="Phobius"/>
    </source>
</evidence>
<keyword evidence="2 9" id="KW-0812">Transmembrane</keyword>
<dbReference type="AlphaFoldDB" id="A0AAD4L5Q1"/>
<sequence>MNDSPRVPTVDDLRVKLCYICREEERYDSPQDPPTAWVHPCKCTLVAHESCLHHWIKTQQHDFGRSKALKCPQCGDRYETEGFNSPTLQVLDTVNHILSNSGRLITVCCAGTIVLSFGAGIYFTFTTYGAFAVREFIGPDLFDVLLTENPTRWPWHAWINFPLVPLTLIASRTPLVLWTTSPLVPLLFSWPSTTPVSPANATAAAAAATALRFTPARPQLWPPPPVLVCALFPSIRALYTRLRQRVTNALVPPSPARPPQPQQPQDQPRQAQQQGAREAGGGPQRFGLQIREHFDLQIRAHIRVGPAVDPPAPAAAPAPAPAAGAGGDAHEAADGQQAPPEQDEQQPEPPQPQEQAADPPAAAMNEEDFAAAAARTIRLTTASFGRLVGGALVMPTVARVMGAALLRLSHVIPLVRAIIAPREQVPAAPMPAAAVGLLGLWNNLQRSRLFGGWRGEQQQQIVMGGGVAGALGGKVLSGLFLTTSQEWAMSDPVWWRNVLGLAVFLVVKDGLKILHLRLAKKELENRRIKSKSFSGVDLAELDLIDRRE</sequence>
<keyword evidence="3" id="KW-0479">Metal-binding</keyword>
<keyword evidence="6 9" id="KW-1133">Transmembrane helix</keyword>
<evidence type="ECO:0000256" key="2">
    <source>
        <dbReference type="ARBA" id="ARBA00022692"/>
    </source>
</evidence>
<feature type="compositionally biased region" description="Low complexity" evidence="8">
    <location>
        <begin position="263"/>
        <end position="277"/>
    </location>
</feature>
<evidence type="ECO:0000256" key="3">
    <source>
        <dbReference type="ARBA" id="ARBA00022723"/>
    </source>
</evidence>
<feature type="transmembrane region" description="Helical" evidence="9">
    <location>
        <begin position="104"/>
        <end position="125"/>
    </location>
</feature>
<dbReference type="SMART" id="SM00744">
    <property type="entry name" value="RINGv"/>
    <property type="match status" value="1"/>
</dbReference>
<dbReference type="EMBL" id="JAKELL010000291">
    <property type="protein sequence ID" value="KAH8977637.1"/>
    <property type="molecule type" value="Genomic_DNA"/>
</dbReference>
<keyword evidence="7 9" id="KW-0472">Membrane</keyword>
<feature type="region of interest" description="Disordered" evidence="8">
    <location>
        <begin position="250"/>
        <end position="284"/>
    </location>
</feature>
<proteinExistence type="predicted"/>
<comment type="subcellular location">
    <subcellularLocation>
        <location evidence="1">Membrane</location>
        <topology evidence="1">Multi-pass membrane protein</topology>
    </subcellularLocation>
</comment>
<dbReference type="Proteomes" id="UP001201163">
    <property type="component" value="Unassembled WGS sequence"/>
</dbReference>
<keyword evidence="4" id="KW-0863">Zinc-finger</keyword>
<feature type="compositionally biased region" description="Low complexity" evidence="8">
    <location>
        <begin position="353"/>
        <end position="362"/>
    </location>
</feature>
<feature type="domain" description="RING-CH-type" evidence="10">
    <location>
        <begin position="10"/>
        <end position="81"/>
    </location>
</feature>
<dbReference type="Pfam" id="PF12906">
    <property type="entry name" value="RINGv"/>
    <property type="match status" value="1"/>
</dbReference>
<evidence type="ECO:0000256" key="5">
    <source>
        <dbReference type="ARBA" id="ARBA00022833"/>
    </source>
</evidence>
<feature type="compositionally biased region" description="Pro residues" evidence="8">
    <location>
        <begin position="308"/>
        <end position="320"/>
    </location>
</feature>
<keyword evidence="12" id="KW-1185">Reference proteome</keyword>
<name>A0AAD4L5Q1_9AGAM</name>
<evidence type="ECO:0000256" key="8">
    <source>
        <dbReference type="SAM" id="MobiDB-lite"/>
    </source>
</evidence>
<protein>
    <recommendedName>
        <fullName evidence="10">RING-CH-type domain-containing protein</fullName>
    </recommendedName>
</protein>
<feature type="compositionally biased region" description="Pro residues" evidence="8">
    <location>
        <begin position="252"/>
        <end position="262"/>
    </location>
</feature>